<name>A0A226D3E1_FOLCA</name>
<dbReference type="Gene3D" id="1.20.1440.180">
    <property type="entry name" value="KEN domain"/>
    <property type="match status" value="1"/>
</dbReference>
<keyword evidence="3 4" id="KW-0067">ATP-binding</keyword>
<evidence type="ECO:0000256" key="5">
    <source>
        <dbReference type="SAM" id="MobiDB-lite"/>
    </source>
</evidence>
<dbReference type="SMART" id="SM00220">
    <property type="entry name" value="S_TKc"/>
    <property type="match status" value="1"/>
</dbReference>
<feature type="compositionally biased region" description="Low complexity" evidence="5">
    <location>
        <begin position="70"/>
        <end position="84"/>
    </location>
</feature>
<feature type="domain" description="KEN" evidence="7">
    <location>
        <begin position="487"/>
        <end position="644"/>
    </location>
</feature>
<dbReference type="EMBL" id="LNIX01000037">
    <property type="protein sequence ID" value="OXA39739.1"/>
    <property type="molecule type" value="Genomic_DNA"/>
</dbReference>
<dbReference type="GO" id="GO:0006397">
    <property type="term" value="P:mRNA processing"/>
    <property type="evidence" value="ECO:0007669"/>
    <property type="project" value="InterPro"/>
</dbReference>
<dbReference type="PANTHER" id="PTHR13954">
    <property type="entry name" value="IRE1-RELATED"/>
    <property type="match status" value="1"/>
</dbReference>
<accession>A0A226D3E1</accession>
<evidence type="ECO:0000259" key="6">
    <source>
        <dbReference type="PROSITE" id="PS50011"/>
    </source>
</evidence>
<dbReference type="Proteomes" id="UP000198287">
    <property type="component" value="Unassembled WGS sequence"/>
</dbReference>
<feature type="binding site" evidence="4">
    <location>
        <position position="253"/>
    </location>
    <ligand>
        <name>ATP</name>
        <dbReference type="ChEBI" id="CHEBI:30616"/>
    </ligand>
</feature>
<evidence type="ECO:0000313" key="8">
    <source>
        <dbReference type="EMBL" id="OXA39739.1"/>
    </source>
</evidence>
<dbReference type="Pfam" id="PF06479">
    <property type="entry name" value="Ribonuc_2-5A"/>
    <property type="match status" value="1"/>
</dbReference>
<dbReference type="PANTHER" id="PTHR13954:SF6">
    <property type="entry name" value="NON-SPECIFIC SERINE_THREONINE PROTEIN KINASE"/>
    <property type="match status" value="1"/>
</dbReference>
<feature type="compositionally biased region" description="Polar residues" evidence="5">
    <location>
        <begin position="197"/>
        <end position="210"/>
    </location>
</feature>
<evidence type="ECO:0000256" key="1">
    <source>
        <dbReference type="ARBA" id="ARBA00022729"/>
    </source>
</evidence>
<dbReference type="GO" id="GO:0036498">
    <property type="term" value="P:IRE1-mediated unfolded protein response"/>
    <property type="evidence" value="ECO:0007669"/>
    <property type="project" value="TreeGrafter"/>
</dbReference>
<dbReference type="GO" id="GO:0004521">
    <property type="term" value="F:RNA endonuclease activity"/>
    <property type="evidence" value="ECO:0007669"/>
    <property type="project" value="InterPro"/>
</dbReference>
<dbReference type="SUPFAM" id="SSF56112">
    <property type="entry name" value="Protein kinase-like (PK-like)"/>
    <property type="match status" value="1"/>
</dbReference>
<feature type="compositionally biased region" description="Polar residues" evidence="5">
    <location>
        <begin position="172"/>
        <end position="187"/>
    </location>
</feature>
<keyword evidence="1" id="KW-0732">Signal</keyword>
<reference evidence="8 9" key="1">
    <citation type="submission" date="2015-12" db="EMBL/GenBank/DDBJ databases">
        <title>The genome of Folsomia candida.</title>
        <authorList>
            <person name="Faddeeva A."/>
            <person name="Derks M.F."/>
            <person name="Anvar Y."/>
            <person name="Smit S."/>
            <person name="Van Straalen N."/>
            <person name="Roelofs D."/>
        </authorList>
    </citation>
    <scope>NUCLEOTIDE SEQUENCE [LARGE SCALE GENOMIC DNA]</scope>
    <source>
        <strain evidence="8 9">VU population</strain>
        <tissue evidence="8">Whole body</tissue>
    </source>
</reference>
<dbReference type="CDD" id="cd14014">
    <property type="entry name" value="STKc_PknB_like"/>
    <property type="match status" value="1"/>
</dbReference>
<gene>
    <name evidence="8" type="ORF">Fcan01_25517</name>
</gene>
<keyword evidence="9" id="KW-1185">Reference proteome</keyword>
<protein>
    <submittedName>
        <fullName evidence="8">Serine/threonine-protein kinase/endoribonuclease ire-1</fullName>
    </submittedName>
</protein>
<dbReference type="Pfam" id="PF00069">
    <property type="entry name" value="Pkinase"/>
    <property type="match status" value="1"/>
</dbReference>
<dbReference type="STRING" id="158441.A0A226D3E1"/>
<dbReference type="InterPro" id="IPR000719">
    <property type="entry name" value="Prot_kinase_dom"/>
</dbReference>
<dbReference type="InterPro" id="IPR011009">
    <property type="entry name" value="Kinase-like_dom_sf"/>
</dbReference>
<dbReference type="GO" id="GO:0051082">
    <property type="term" value="F:unfolded protein binding"/>
    <property type="evidence" value="ECO:0007669"/>
    <property type="project" value="TreeGrafter"/>
</dbReference>
<keyword evidence="8" id="KW-0808">Transferase</keyword>
<dbReference type="PROSITE" id="PS50011">
    <property type="entry name" value="PROTEIN_KINASE_DOM"/>
    <property type="match status" value="1"/>
</dbReference>
<evidence type="ECO:0000256" key="2">
    <source>
        <dbReference type="ARBA" id="ARBA00022741"/>
    </source>
</evidence>
<organism evidence="8 9">
    <name type="scientific">Folsomia candida</name>
    <name type="common">Springtail</name>
    <dbReference type="NCBI Taxonomy" id="158441"/>
    <lineage>
        <taxon>Eukaryota</taxon>
        <taxon>Metazoa</taxon>
        <taxon>Ecdysozoa</taxon>
        <taxon>Arthropoda</taxon>
        <taxon>Hexapoda</taxon>
        <taxon>Collembola</taxon>
        <taxon>Entomobryomorpha</taxon>
        <taxon>Isotomoidea</taxon>
        <taxon>Isotomidae</taxon>
        <taxon>Proisotominae</taxon>
        <taxon>Folsomia</taxon>
    </lineage>
</organism>
<dbReference type="PROSITE" id="PS00107">
    <property type="entry name" value="PROTEIN_KINASE_ATP"/>
    <property type="match status" value="1"/>
</dbReference>
<dbReference type="OrthoDB" id="248923at2759"/>
<feature type="compositionally biased region" description="Polar residues" evidence="5">
    <location>
        <begin position="24"/>
        <end position="69"/>
    </location>
</feature>
<keyword evidence="2 4" id="KW-0547">Nucleotide-binding</keyword>
<proteinExistence type="predicted"/>
<dbReference type="InterPro" id="IPR017441">
    <property type="entry name" value="Protein_kinase_ATP_BS"/>
</dbReference>
<dbReference type="PROSITE" id="PS51392">
    <property type="entry name" value="KEN"/>
    <property type="match status" value="1"/>
</dbReference>
<dbReference type="InterPro" id="IPR038357">
    <property type="entry name" value="KEN_sf"/>
</dbReference>
<evidence type="ECO:0000313" key="9">
    <source>
        <dbReference type="Proteomes" id="UP000198287"/>
    </source>
</evidence>
<dbReference type="GO" id="GO:0070059">
    <property type="term" value="P:intrinsic apoptotic signaling pathway in response to endoplasmic reticulum stress"/>
    <property type="evidence" value="ECO:0007669"/>
    <property type="project" value="TreeGrafter"/>
</dbReference>
<evidence type="ECO:0000256" key="3">
    <source>
        <dbReference type="ARBA" id="ARBA00022840"/>
    </source>
</evidence>
<dbReference type="InterPro" id="IPR008271">
    <property type="entry name" value="Ser/Thr_kinase_AS"/>
</dbReference>
<comment type="caution">
    <text evidence="8">The sequence shown here is derived from an EMBL/GenBank/DDBJ whole genome shotgun (WGS) entry which is preliminary data.</text>
</comment>
<dbReference type="InterPro" id="IPR010513">
    <property type="entry name" value="KEN_dom"/>
</dbReference>
<dbReference type="OMA" id="TIFMIME"/>
<dbReference type="PROSITE" id="PS00108">
    <property type="entry name" value="PROTEIN_KINASE_ST"/>
    <property type="match status" value="1"/>
</dbReference>
<dbReference type="InterPro" id="IPR045133">
    <property type="entry name" value="IRE1/2-like"/>
</dbReference>
<dbReference type="GO" id="GO:0004674">
    <property type="term" value="F:protein serine/threonine kinase activity"/>
    <property type="evidence" value="ECO:0007669"/>
    <property type="project" value="InterPro"/>
</dbReference>
<evidence type="ECO:0000256" key="4">
    <source>
        <dbReference type="PROSITE-ProRule" id="PRU10141"/>
    </source>
</evidence>
<dbReference type="AlphaFoldDB" id="A0A226D3E1"/>
<evidence type="ECO:0000259" key="7">
    <source>
        <dbReference type="PROSITE" id="PS51392"/>
    </source>
</evidence>
<feature type="region of interest" description="Disordered" evidence="5">
    <location>
        <begin position="1"/>
        <end position="142"/>
    </location>
</feature>
<feature type="compositionally biased region" description="Polar residues" evidence="5">
    <location>
        <begin position="85"/>
        <end position="136"/>
    </location>
</feature>
<dbReference type="Gene3D" id="1.10.510.10">
    <property type="entry name" value="Transferase(Phosphotransferase) domain 1"/>
    <property type="match status" value="1"/>
</dbReference>
<feature type="region of interest" description="Disordered" evidence="5">
    <location>
        <begin position="169"/>
        <end position="217"/>
    </location>
</feature>
<sequence length="652" mass="73225">MSGRSKKSKATATTKEISSKPEQSKSTNITNAPKQAGPNSGKKQPTVNAQNQGTSANKQNQAIIKTPQKQASSSNEQNQASTSNPQKQETSPNKQNTETTSKPPKQPNATNKQNQPNTGNTQKQATNINSQKQAATNNSQKQAAIINAQKQKIETNAQKQAAIINAQKQKASTSINSPSQKSATNPLNPAPVDKTIPNKNSGNQAPSSTSRPEKKVTNNIIYYTDKKAQLGKGGSSTVYEGYFEVPTRKAAVKVCDISYVTYSAKSKELETLRKLANNCPNIVGYFATEDISDKSYIVMELAKFTLEHAILNEKTTTDMLQQWCTNATNGLMAMHAENILHRDIKPANILIFENNIAKLADFGISRVIQSDTKGAPTDAVLGTGIWMPPEALRVFETDQKFVLFKNFDIFSLGLTIFFTMTKGRHLFSAGNDGPVKIISNIINYTPNWPTEIKCTSLCNLLKAMVNKKPKLRPDASVALEHPFFWDNKKRIDFLWAVTSDLKNATKAMDASTCKTEITQTHDRFCNSSRTDKNWRLRLCQDMQDFMTWKDKNRADKSKLPLENKKYGNSLLKLVEFIRDYREHYKDWNETYENGKLKMEKVFGADGAKYVEYFLTKFPEMVTILYTIFQDEKYRGVHLKPFYALNKACFEKW</sequence>
<dbReference type="GO" id="GO:0005524">
    <property type="term" value="F:ATP binding"/>
    <property type="evidence" value="ECO:0007669"/>
    <property type="project" value="UniProtKB-UniRule"/>
</dbReference>
<dbReference type="GO" id="GO:1990604">
    <property type="term" value="C:IRE1-TRAF2-ASK1 complex"/>
    <property type="evidence" value="ECO:0007669"/>
    <property type="project" value="TreeGrafter"/>
</dbReference>
<keyword evidence="8" id="KW-0418">Kinase</keyword>
<feature type="domain" description="Protein kinase" evidence="6">
    <location>
        <begin position="224"/>
        <end position="484"/>
    </location>
</feature>